<proteinExistence type="predicted"/>
<evidence type="ECO:0000313" key="3">
    <source>
        <dbReference type="Proteomes" id="UP000253426"/>
    </source>
</evidence>
<feature type="region of interest" description="Disordered" evidence="1">
    <location>
        <begin position="31"/>
        <end position="69"/>
    </location>
</feature>
<dbReference type="RefSeq" id="WP_113960449.1">
    <property type="nucleotide sequence ID" value="NZ_QNRR01000008.1"/>
</dbReference>
<accession>A0A366HEX8</accession>
<dbReference type="EMBL" id="QNRR01000008">
    <property type="protein sequence ID" value="RBP40600.1"/>
    <property type="molecule type" value="Genomic_DNA"/>
</dbReference>
<dbReference type="AlphaFoldDB" id="A0A366HEX8"/>
<dbReference type="OrthoDB" id="5959320at2"/>
<reference evidence="2 3" key="1">
    <citation type="submission" date="2018-06" db="EMBL/GenBank/DDBJ databases">
        <title>Genomic Encyclopedia of Type Strains, Phase IV (KMG-IV): sequencing the most valuable type-strain genomes for metagenomic binning, comparative biology and taxonomic classification.</title>
        <authorList>
            <person name="Goeker M."/>
        </authorList>
    </citation>
    <scope>NUCLEOTIDE SEQUENCE [LARGE SCALE GENOMIC DNA]</scope>
    <source>
        <strain evidence="2 3">DSM 25532</strain>
    </source>
</reference>
<gene>
    <name evidence="2" type="ORF">DES53_108307</name>
</gene>
<keyword evidence="3" id="KW-1185">Reference proteome</keyword>
<dbReference type="Proteomes" id="UP000253426">
    <property type="component" value="Unassembled WGS sequence"/>
</dbReference>
<comment type="caution">
    <text evidence="2">The sequence shown here is derived from an EMBL/GenBank/DDBJ whole genome shotgun (WGS) entry which is preliminary data.</text>
</comment>
<name>A0A366HEX8_9BACT</name>
<evidence type="ECO:0000313" key="2">
    <source>
        <dbReference type="EMBL" id="RBP40600.1"/>
    </source>
</evidence>
<sequence length="69" mass="7497">MKTHPSSCTDKADDGHHVTDQERIDEAMLESFPASDPPSWTAGVSHEPIHDACAPEPDELKERGQEGTA</sequence>
<organism evidence="2 3">
    <name type="scientific">Roseimicrobium gellanilyticum</name>
    <dbReference type="NCBI Taxonomy" id="748857"/>
    <lineage>
        <taxon>Bacteria</taxon>
        <taxon>Pseudomonadati</taxon>
        <taxon>Verrucomicrobiota</taxon>
        <taxon>Verrucomicrobiia</taxon>
        <taxon>Verrucomicrobiales</taxon>
        <taxon>Verrucomicrobiaceae</taxon>
        <taxon>Roseimicrobium</taxon>
    </lineage>
</organism>
<protein>
    <submittedName>
        <fullName evidence="2">Uncharacterized protein</fullName>
    </submittedName>
</protein>
<feature type="compositionally biased region" description="Basic and acidic residues" evidence="1">
    <location>
        <begin position="58"/>
        <end position="69"/>
    </location>
</feature>
<evidence type="ECO:0000256" key="1">
    <source>
        <dbReference type="SAM" id="MobiDB-lite"/>
    </source>
</evidence>